<evidence type="ECO:0000313" key="3">
    <source>
        <dbReference type="EMBL" id="QTC92463.1"/>
    </source>
</evidence>
<dbReference type="GO" id="GO:0003677">
    <property type="term" value="F:DNA binding"/>
    <property type="evidence" value="ECO:0007669"/>
    <property type="project" value="InterPro"/>
</dbReference>
<dbReference type="InterPro" id="IPR002559">
    <property type="entry name" value="Transposase_11"/>
</dbReference>
<feature type="domain" description="Transposase IS4-like" evidence="1">
    <location>
        <begin position="90"/>
        <end position="244"/>
    </location>
</feature>
<dbReference type="KEGG" id="bgoe:IFJ75_06185"/>
<dbReference type="GO" id="GO:0006313">
    <property type="term" value="P:DNA transposition"/>
    <property type="evidence" value="ECO:0007669"/>
    <property type="project" value="InterPro"/>
</dbReference>
<dbReference type="RefSeq" id="WP_207931743.1">
    <property type="nucleotide sequence ID" value="NZ_CP062222.1"/>
</dbReference>
<dbReference type="GO" id="GO:0004803">
    <property type="term" value="F:transposase activity"/>
    <property type="evidence" value="ECO:0007669"/>
    <property type="project" value="InterPro"/>
</dbReference>
<dbReference type="Pfam" id="PF01609">
    <property type="entry name" value="DDE_Tnp_1"/>
    <property type="match status" value="1"/>
</dbReference>
<dbReference type="PANTHER" id="PTHR30007:SF1">
    <property type="entry name" value="BLR1914 PROTEIN"/>
    <property type="match status" value="1"/>
</dbReference>
<dbReference type="PANTHER" id="PTHR30007">
    <property type="entry name" value="PHP DOMAIN PROTEIN"/>
    <property type="match status" value="1"/>
</dbReference>
<dbReference type="Pfam" id="PF13340">
    <property type="entry name" value="DUF4096"/>
    <property type="match status" value="1"/>
</dbReference>
<dbReference type="EMBL" id="CP062222">
    <property type="protein sequence ID" value="QTC92463.1"/>
    <property type="molecule type" value="Genomic_DNA"/>
</dbReference>
<name>A0A975C226_9CAUL</name>
<evidence type="ECO:0000259" key="1">
    <source>
        <dbReference type="Pfam" id="PF01609"/>
    </source>
</evidence>
<dbReference type="Proteomes" id="UP000663918">
    <property type="component" value="Chromosome"/>
</dbReference>
<protein>
    <submittedName>
        <fullName evidence="3">IS5 family transposase</fullName>
    </submittedName>
</protein>
<organism evidence="3 4">
    <name type="scientific">Brevundimonas goettingensis</name>
    <dbReference type="NCBI Taxonomy" id="2774190"/>
    <lineage>
        <taxon>Bacteria</taxon>
        <taxon>Pseudomonadati</taxon>
        <taxon>Pseudomonadota</taxon>
        <taxon>Alphaproteobacteria</taxon>
        <taxon>Caulobacterales</taxon>
        <taxon>Caulobacteraceae</taxon>
        <taxon>Brevundimonas</taxon>
    </lineage>
</organism>
<evidence type="ECO:0000259" key="2">
    <source>
        <dbReference type="Pfam" id="PF13340"/>
    </source>
</evidence>
<dbReference type="InterPro" id="IPR025161">
    <property type="entry name" value="IS402-like_dom"/>
</dbReference>
<reference evidence="3" key="1">
    <citation type="submission" date="2020-09" db="EMBL/GenBank/DDBJ databases">
        <title>Brevundimonas sp. LVF2 isolated from a puddle in Goettingen, Germany.</title>
        <authorList>
            <person name="Friedrich I."/>
            <person name="Klassen A."/>
            <person name="Hannes N."/>
            <person name="Schneider D."/>
            <person name="Hertel R."/>
            <person name="Daniel R."/>
        </authorList>
    </citation>
    <scope>NUCLEOTIDE SEQUENCE</scope>
    <source>
        <strain evidence="3">LVF2</strain>
    </source>
</reference>
<dbReference type="NCBIfam" id="NF033580">
    <property type="entry name" value="transpos_IS5_3"/>
    <property type="match status" value="1"/>
</dbReference>
<gene>
    <name evidence="3" type="ORF">IFJ75_06185</name>
</gene>
<evidence type="ECO:0000313" key="4">
    <source>
        <dbReference type="Proteomes" id="UP000663918"/>
    </source>
</evidence>
<proteinExistence type="predicted"/>
<keyword evidence="4" id="KW-1185">Reference proteome</keyword>
<accession>A0A975C226</accession>
<sequence length="255" mass="28581">MARYDLSETEWRLIQPLLPNKPRGVARVDDRRVINGIFYILRTGSPWRDLPGRYGPHTTVYNRFNRWAKAGVWVRVFEALSAASPGSMHLIDSSIIRAHQHAAGGKRGPGDHAIGRSRGGLSTKINALVDQDGLPLRITLSAGQASDKAAVEELIYGLKPAKALVADRGYDAQAVIDLVRSRGGCAHIPTQKDRKVQRSVDPAIYRQRNVVERYFCKLKHFRRVATRFDKLARNFLAAVLLASTRLWLRAYESTT</sequence>
<dbReference type="AlphaFoldDB" id="A0A975C226"/>
<feature type="domain" description="Insertion element IS402-like" evidence="2">
    <location>
        <begin position="6"/>
        <end position="77"/>
    </location>
</feature>